<dbReference type="HOGENOM" id="CLU_107144_1_1_5"/>
<evidence type="ECO:0000313" key="3">
    <source>
        <dbReference type="Proteomes" id="UP000000321"/>
    </source>
</evidence>
<sequence length="139" mass="15048">MISQRARYAIRSLRNIAPRAAPVSAAVIAVEEQIPRKFLEAILAELKQAGLLVSLRGARGGYRLARPGEQISFADVLRVVDGPLALAPCASRTAYRRCEDCRDVESCETRTALLAVRDATAAILEGRHFGEDDGTGDRA</sequence>
<keyword evidence="1" id="KW-0238">DNA-binding</keyword>
<reference evidence="2 3" key="1">
    <citation type="journal article" date="2008" name="Appl. Environ. Microbiol.">
        <title>Genomic insights into Mn(II) oxidation by the marine alphaproteobacterium Aurantimonas sp. strain SI85-9A1.</title>
        <authorList>
            <person name="Dick G.J."/>
            <person name="Podell S."/>
            <person name="Johnson H.A."/>
            <person name="Rivera-Espinoza Y."/>
            <person name="Bernier-Latmani R."/>
            <person name="McCarthy J.K."/>
            <person name="Torpey J.W."/>
            <person name="Clement B.G."/>
            <person name="Gaasterland T."/>
            <person name="Tebo B.M."/>
        </authorList>
    </citation>
    <scope>NUCLEOTIDE SEQUENCE [LARGE SCALE GENOMIC DNA]</scope>
    <source>
        <strain evidence="2 3">SI85-9A1</strain>
    </source>
</reference>
<dbReference type="EMBL" id="AAPJ01000004">
    <property type="protein sequence ID" value="EAS49756.1"/>
    <property type="molecule type" value="Genomic_DNA"/>
</dbReference>
<organism evidence="2 3">
    <name type="scientific">Aurantimonas manganoxydans (strain ATCC BAA-1229 / DSM 21871 / SI85-9A1)</name>
    <dbReference type="NCBI Taxonomy" id="287752"/>
    <lineage>
        <taxon>Bacteria</taxon>
        <taxon>Pseudomonadati</taxon>
        <taxon>Pseudomonadota</taxon>
        <taxon>Alphaproteobacteria</taxon>
        <taxon>Hyphomicrobiales</taxon>
        <taxon>Aurantimonadaceae</taxon>
        <taxon>Aurantimonas</taxon>
    </lineage>
</organism>
<name>Q1YH23_AURMS</name>
<comment type="caution">
    <text evidence="2">The sequence shown here is derived from an EMBL/GenBank/DDBJ whole genome shotgun (WGS) entry which is preliminary data.</text>
</comment>
<dbReference type="InterPro" id="IPR030489">
    <property type="entry name" value="TR_Rrf2-type_CS"/>
</dbReference>
<dbReference type="AlphaFoldDB" id="Q1YH23"/>
<dbReference type="Pfam" id="PF02082">
    <property type="entry name" value="Rrf2"/>
    <property type="match status" value="1"/>
</dbReference>
<dbReference type="PROSITE" id="PS51197">
    <property type="entry name" value="HTH_RRF2_2"/>
    <property type="match status" value="1"/>
</dbReference>
<dbReference type="InterPro" id="IPR036390">
    <property type="entry name" value="WH_DNA-bd_sf"/>
</dbReference>
<dbReference type="PANTHER" id="PTHR33221">
    <property type="entry name" value="WINGED HELIX-TURN-HELIX TRANSCRIPTIONAL REGULATOR, RRF2 FAMILY"/>
    <property type="match status" value="1"/>
</dbReference>
<dbReference type="GO" id="GO:0003677">
    <property type="term" value="F:DNA binding"/>
    <property type="evidence" value="ECO:0007669"/>
    <property type="project" value="UniProtKB-KW"/>
</dbReference>
<dbReference type="PANTHER" id="PTHR33221:SF5">
    <property type="entry name" value="HTH-TYPE TRANSCRIPTIONAL REGULATOR ISCR"/>
    <property type="match status" value="1"/>
</dbReference>
<protein>
    <submittedName>
        <fullName evidence="2">Putative transcriptional regulator</fullName>
    </submittedName>
</protein>
<dbReference type="GO" id="GO:0005829">
    <property type="term" value="C:cytosol"/>
    <property type="evidence" value="ECO:0007669"/>
    <property type="project" value="TreeGrafter"/>
</dbReference>
<keyword evidence="3" id="KW-1185">Reference proteome</keyword>
<dbReference type="Gene3D" id="1.10.10.10">
    <property type="entry name" value="Winged helix-like DNA-binding domain superfamily/Winged helix DNA-binding domain"/>
    <property type="match status" value="1"/>
</dbReference>
<gene>
    <name evidence="2" type="ORF">SI859A1_00416</name>
</gene>
<dbReference type="GO" id="GO:0003700">
    <property type="term" value="F:DNA-binding transcription factor activity"/>
    <property type="evidence" value="ECO:0007669"/>
    <property type="project" value="TreeGrafter"/>
</dbReference>
<dbReference type="Proteomes" id="UP000000321">
    <property type="component" value="Unassembled WGS sequence"/>
</dbReference>
<evidence type="ECO:0000313" key="2">
    <source>
        <dbReference type="EMBL" id="EAS49756.1"/>
    </source>
</evidence>
<dbReference type="PROSITE" id="PS01332">
    <property type="entry name" value="HTH_RRF2_1"/>
    <property type="match status" value="1"/>
</dbReference>
<dbReference type="NCBIfam" id="TIGR00738">
    <property type="entry name" value="rrf2_super"/>
    <property type="match status" value="1"/>
</dbReference>
<evidence type="ECO:0000256" key="1">
    <source>
        <dbReference type="ARBA" id="ARBA00023125"/>
    </source>
</evidence>
<dbReference type="SUPFAM" id="SSF46785">
    <property type="entry name" value="Winged helix' DNA-binding domain"/>
    <property type="match status" value="1"/>
</dbReference>
<dbReference type="InterPro" id="IPR000944">
    <property type="entry name" value="Tscrpt_reg_Rrf2"/>
</dbReference>
<dbReference type="InterPro" id="IPR036388">
    <property type="entry name" value="WH-like_DNA-bd_sf"/>
</dbReference>
<proteinExistence type="predicted"/>
<accession>Q1YH23</accession>
<dbReference type="RefSeq" id="WP_009208295.1">
    <property type="nucleotide sequence ID" value="NZ_BBWP01000034.1"/>
</dbReference>
<dbReference type="OrthoDB" id="9802344at2"/>
<dbReference type="BioCyc" id="AURANTIMONAS:SI859A1_00416-MONOMER"/>